<keyword evidence="1" id="KW-0472">Membrane</keyword>
<comment type="caution">
    <text evidence="3">The sequence shown here is derived from an EMBL/GenBank/DDBJ whole genome shotgun (WGS) entry which is preliminary data.</text>
</comment>
<keyword evidence="1" id="KW-0812">Transmembrane</keyword>
<dbReference type="AlphaFoldDB" id="A0A7X9FTT2"/>
<dbReference type="PANTHER" id="PTHR33371:SF4">
    <property type="entry name" value="INTERMEMBRANE PHOSPHOLIPID TRANSPORT SYSTEM BINDING PROTEIN MLAD"/>
    <property type="match status" value="1"/>
</dbReference>
<protein>
    <submittedName>
        <fullName evidence="3">Outer membrane lipid asymmetry maintenance protein MlaD</fullName>
    </submittedName>
</protein>
<feature type="domain" description="Mce/MlaD" evidence="2">
    <location>
        <begin position="55"/>
        <end position="130"/>
    </location>
</feature>
<keyword evidence="1" id="KW-1133">Transmembrane helix</keyword>
<name>A0A7X9FTT2_9DELT</name>
<evidence type="ECO:0000259" key="2">
    <source>
        <dbReference type="Pfam" id="PF02470"/>
    </source>
</evidence>
<accession>A0A7X9FTT2</accession>
<reference evidence="3 4" key="1">
    <citation type="journal article" date="2020" name="Biotechnol. Biofuels">
        <title>New insights from the biogas microbiome by comprehensive genome-resolved metagenomics of nearly 1600 species originating from multiple anaerobic digesters.</title>
        <authorList>
            <person name="Campanaro S."/>
            <person name="Treu L."/>
            <person name="Rodriguez-R L.M."/>
            <person name="Kovalovszki A."/>
            <person name="Ziels R.M."/>
            <person name="Maus I."/>
            <person name="Zhu X."/>
            <person name="Kougias P.G."/>
            <person name="Basile A."/>
            <person name="Luo G."/>
            <person name="Schluter A."/>
            <person name="Konstantinidis K.T."/>
            <person name="Angelidaki I."/>
        </authorList>
    </citation>
    <scope>NUCLEOTIDE SEQUENCE [LARGE SCALE GENOMIC DNA]</scope>
    <source>
        <strain evidence="3">AS27yjCOA_65</strain>
    </source>
</reference>
<dbReference type="InterPro" id="IPR052336">
    <property type="entry name" value="MlaD_Phospholipid_Transporter"/>
</dbReference>
<feature type="transmembrane region" description="Helical" evidence="1">
    <location>
        <begin position="21"/>
        <end position="43"/>
    </location>
</feature>
<dbReference type="PANTHER" id="PTHR33371">
    <property type="entry name" value="INTERMEMBRANE PHOSPHOLIPID TRANSPORT SYSTEM BINDING PROTEIN MLAD-RELATED"/>
    <property type="match status" value="1"/>
</dbReference>
<evidence type="ECO:0000313" key="3">
    <source>
        <dbReference type="EMBL" id="NMC64144.1"/>
    </source>
</evidence>
<dbReference type="EMBL" id="JAAZON010000608">
    <property type="protein sequence ID" value="NMC64144.1"/>
    <property type="molecule type" value="Genomic_DNA"/>
</dbReference>
<sequence>MDQSKSNKEHTTKLLLPKRTFTLEFLVGLFTMAGVACIGYLAIGLGGLELWGPGKYDIIAQFDNISGLQVGASVEVAGVPVGQVSAIDLKDPVALVTLRLNKDFKVRDDDIASIRTKGIIGDRYVKISRGSSNTYINPGGNMSETESVVDIEDIIGKIVHSLGGEKGTGKE</sequence>
<evidence type="ECO:0000256" key="1">
    <source>
        <dbReference type="SAM" id="Phobius"/>
    </source>
</evidence>
<evidence type="ECO:0000313" key="4">
    <source>
        <dbReference type="Proteomes" id="UP000524246"/>
    </source>
</evidence>
<proteinExistence type="predicted"/>
<gene>
    <name evidence="3" type="ORF">GYA55_13350</name>
</gene>
<dbReference type="Proteomes" id="UP000524246">
    <property type="component" value="Unassembled WGS sequence"/>
</dbReference>
<dbReference type="Pfam" id="PF02470">
    <property type="entry name" value="MlaD"/>
    <property type="match status" value="1"/>
</dbReference>
<organism evidence="3 4">
    <name type="scientific">SAR324 cluster bacterium</name>
    <dbReference type="NCBI Taxonomy" id="2024889"/>
    <lineage>
        <taxon>Bacteria</taxon>
        <taxon>Deltaproteobacteria</taxon>
        <taxon>SAR324 cluster</taxon>
    </lineage>
</organism>
<dbReference type="InterPro" id="IPR003399">
    <property type="entry name" value="Mce/MlaD"/>
</dbReference>